<dbReference type="Proteomes" id="UP000887579">
    <property type="component" value="Unplaced"/>
</dbReference>
<dbReference type="WBParaSite" id="ES5_v2.g21544.t1">
    <property type="protein sequence ID" value="ES5_v2.g21544.t1"/>
    <property type="gene ID" value="ES5_v2.g21544"/>
</dbReference>
<evidence type="ECO:0000313" key="2">
    <source>
        <dbReference type="WBParaSite" id="ES5_v2.g21544.t1"/>
    </source>
</evidence>
<accession>A0AC34FX47</accession>
<sequence>MSKNEEKVKKKEESTESTEEKEVSDPDKETIESVSTKSVSKNEKKVKEIKPEFPSAASKQKQDKTKKEKKDLTKSKSSRMVILFRSAEQMDKIFPEWIHKSFVGGKYVPTDMNQPMELPIRKTPVIAYDSDPPLTEMGIRVSQLIGKAFAENGIVLSAIYSSPSLRCIQTAQNIIKSQLFDLKICIEPAFYDFAGTKGKQNKDKTKKEKKDLTKSKNSRMVILFRSRELLGKTQHSLNTADMLRVPFNYPYCSAVALKPTPDGLWMIASQALPILNFSHFSNRFNHHFFAKSG</sequence>
<organism evidence="1 2">
    <name type="scientific">Panagrolaimus sp. ES5</name>
    <dbReference type="NCBI Taxonomy" id="591445"/>
    <lineage>
        <taxon>Eukaryota</taxon>
        <taxon>Metazoa</taxon>
        <taxon>Ecdysozoa</taxon>
        <taxon>Nematoda</taxon>
        <taxon>Chromadorea</taxon>
        <taxon>Rhabditida</taxon>
        <taxon>Tylenchina</taxon>
        <taxon>Panagrolaimomorpha</taxon>
        <taxon>Panagrolaimoidea</taxon>
        <taxon>Panagrolaimidae</taxon>
        <taxon>Panagrolaimus</taxon>
    </lineage>
</organism>
<reference evidence="2" key="1">
    <citation type="submission" date="2022-11" db="UniProtKB">
        <authorList>
            <consortium name="WormBaseParasite"/>
        </authorList>
    </citation>
    <scope>IDENTIFICATION</scope>
</reference>
<name>A0AC34FX47_9BILA</name>
<evidence type="ECO:0000313" key="1">
    <source>
        <dbReference type="Proteomes" id="UP000887579"/>
    </source>
</evidence>
<proteinExistence type="predicted"/>
<protein>
    <submittedName>
        <fullName evidence="2">Uncharacterized protein</fullName>
    </submittedName>
</protein>